<dbReference type="Pfam" id="PF00632">
    <property type="entry name" value="HECT"/>
    <property type="match status" value="1"/>
</dbReference>
<proteinExistence type="predicted"/>
<name>A0A8S2GZS5_9BILA</name>
<comment type="caution">
    <text evidence="5">The sequence shown here is derived from an EMBL/GenBank/DDBJ whole genome shotgun (WGS) entry which is preliminary data.</text>
</comment>
<dbReference type="InterPro" id="IPR000569">
    <property type="entry name" value="HECT_dom"/>
</dbReference>
<dbReference type="Gene3D" id="3.30.2160.10">
    <property type="entry name" value="Hect, E3 ligase catalytic domain"/>
    <property type="match status" value="1"/>
</dbReference>
<protein>
    <recommendedName>
        <fullName evidence="3">HECT domain-containing protein</fullName>
    </recommendedName>
</protein>
<accession>A0A8S2GZS5</accession>
<dbReference type="Proteomes" id="UP000677228">
    <property type="component" value="Unassembled WGS sequence"/>
</dbReference>
<dbReference type="Gene3D" id="3.90.1750.10">
    <property type="entry name" value="Hect, E3 ligase catalytic domains"/>
    <property type="match status" value="1"/>
</dbReference>
<dbReference type="SUPFAM" id="SSF56204">
    <property type="entry name" value="Hect, E3 ligase catalytic domain"/>
    <property type="match status" value="1"/>
</dbReference>
<dbReference type="InterPro" id="IPR035983">
    <property type="entry name" value="Hect_E3_ubiquitin_ligase"/>
</dbReference>
<keyword evidence="1 2" id="KW-0833">Ubl conjugation pathway</keyword>
<comment type="caution">
    <text evidence="2">Lacks conserved residue(s) required for the propagation of feature annotation.</text>
</comment>
<reference evidence="5" key="1">
    <citation type="submission" date="2021-02" db="EMBL/GenBank/DDBJ databases">
        <authorList>
            <person name="Nowell W R."/>
        </authorList>
    </citation>
    <scope>NUCLEOTIDE SEQUENCE</scope>
</reference>
<dbReference type="EMBL" id="CAJOBA010001177">
    <property type="protein sequence ID" value="CAF3580730.1"/>
    <property type="molecule type" value="Genomic_DNA"/>
</dbReference>
<dbReference type="GO" id="GO:0004842">
    <property type="term" value="F:ubiquitin-protein transferase activity"/>
    <property type="evidence" value="ECO:0007669"/>
    <property type="project" value="InterPro"/>
</dbReference>
<evidence type="ECO:0000256" key="1">
    <source>
        <dbReference type="ARBA" id="ARBA00022786"/>
    </source>
</evidence>
<dbReference type="EMBL" id="CAJNOK010001177">
    <property type="protein sequence ID" value="CAF0797591.1"/>
    <property type="molecule type" value="Genomic_DNA"/>
</dbReference>
<organism evidence="5 6">
    <name type="scientific">Didymodactylos carnosus</name>
    <dbReference type="NCBI Taxonomy" id="1234261"/>
    <lineage>
        <taxon>Eukaryota</taxon>
        <taxon>Metazoa</taxon>
        <taxon>Spiralia</taxon>
        <taxon>Gnathifera</taxon>
        <taxon>Rotifera</taxon>
        <taxon>Eurotatoria</taxon>
        <taxon>Bdelloidea</taxon>
        <taxon>Philodinida</taxon>
        <taxon>Philodinidae</taxon>
        <taxon>Didymodactylos</taxon>
    </lineage>
</organism>
<feature type="domain" description="HECT" evidence="3">
    <location>
        <begin position="82"/>
        <end position="137"/>
    </location>
</feature>
<evidence type="ECO:0000313" key="5">
    <source>
        <dbReference type="EMBL" id="CAF3580730.1"/>
    </source>
</evidence>
<sequence length="253" mass="29287">MAVNHAIQIRTGFPLIYYILIQINSLTLDNLELALLDFKFYLRLKRFQECTELIESEVELNETLIMYEISEETLLTNDSINDKDDIIRLLIHHRFIKPIEAQLKALLIGFRQVIPLNWIQILGYVQLEYLISGADELCSSFLDKLNIHIQLTIMEGTEKVEALLLKQLLTENALENGEETVESIRNSIRQQTSANEGHHELNNWSENIQQQREDIQLTDSQPTVLQLQLVTEVINAKETESQSKRVSRLCTLI</sequence>
<dbReference type="AlphaFoldDB" id="A0A8S2GZS5"/>
<evidence type="ECO:0000313" key="6">
    <source>
        <dbReference type="Proteomes" id="UP000682733"/>
    </source>
</evidence>
<dbReference type="PROSITE" id="PS50237">
    <property type="entry name" value="HECT"/>
    <property type="match status" value="1"/>
</dbReference>
<evidence type="ECO:0000259" key="3">
    <source>
        <dbReference type="PROSITE" id="PS50237"/>
    </source>
</evidence>
<evidence type="ECO:0000313" key="4">
    <source>
        <dbReference type="EMBL" id="CAF0797591.1"/>
    </source>
</evidence>
<dbReference type="Proteomes" id="UP000682733">
    <property type="component" value="Unassembled WGS sequence"/>
</dbReference>
<evidence type="ECO:0000256" key="2">
    <source>
        <dbReference type="PROSITE-ProRule" id="PRU00104"/>
    </source>
</evidence>
<gene>
    <name evidence="4" type="ORF">OVA965_LOCUS4470</name>
    <name evidence="5" type="ORF">TMI583_LOCUS4468</name>
</gene>